<reference evidence="1" key="1">
    <citation type="submission" date="2018-05" db="EMBL/GenBank/DDBJ databases">
        <authorList>
            <person name="Lanie J.A."/>
            <person name="Ng W.-L."/>
            <person name="Kazmierczak K.M."/>
            <person name="Andrzejewski T.M."/>
            <person name="Davidsen T.M."/>
            <person name="Wayne K.J."/>
            <person name="Tettelin H."/>
            <person name="Glass J.I."/>
            <person name="Rusch D."/>
            <person name="Podicherti R."/>
            <person name="Tsui H.-C.T."/>
            <person name="Winkler M.E."/>
        </authorList>
    </citation>
    <scope>NUCLEOTIDE SEQUENCE</scope>
</reference>
<evidence type="ECO:0000313" key="1">
    <source>
        <dbReference type="EMBL" id="SVC36551.1"/>
    </source>
</evidence>
<protein>
    <submittedName>
        <fullName evidence="1">Uncharacterized protein</fullName>
    </submittedName>
</protein>
<dbReference type="AlphaFoldDB" id="A0A382LNT5"/>
<accession>A0A382LNT5</accession>
<organism evidence="1">
    <name type="scientific">marine metagenome</name>
    <dbReference type="NCBI Taxonomy" id="408172"/>
    <lineage>
        <taxon>unclassified sequences</taxon>
        <taxon>metagenomes</taxon>
        <taxon>ecological metagenomes</taxon>
    </lineage>
</organism>
<feature type="non-terminal residue" evidence="1">
    <location>
        <position position="1"/>
    </location>
</feature>
<dbReference type="EMBL" id="UINC01087299">
    <property type="protein sequence ID" value="SVC36551.1"/>
    <property type="molecule type" value="Genomic_DNA"/>
</dbReference>
<name>A0A382LNT5_9ZZZZ</name>
<gene>
    <name evidence="1" type="ORF">METZ01_LOCUS289405</name>
</gene>
<proteinExistence type="predicted"/>
<sequence length="34" mass="3906">FFPLFSFLTLPIKTDSAPFESAEMNLTAFSFKIF</sequence>